<dbReference type="Pfam" id="PF05042">
    <property type="entry name" value="Caleosin"/>
    <property type="match status" value="1"/>
</dbReference>
<name>A0A0D2X4Y8_CAPO3</name>
<proteinExistence type="inferred from homology"/>
<dbReference type="PANTHER" id="PTHR31495">
    <property type="entry name" value="PEROXYGENASE 3-RELATED"/>
    <property type="match status" value="1"/>
</dbReference>
<dbReference type="OrthoDB" id="640742at2759"/>
<protein>
    <recommendedName>
        <fullName evidence="6">EF-hand domain-containing protein</fullName>
    </recommendedName>
</protein>
<keyword evidence="5" id="KW-1185">Reference proteome</keyword>
<comment type="similarity">
    <text evidence="1">Belongs to the caleosin family.</text>
</comment>
<evidence type="ECO:0000313" key="4">
    <source>
        <dbReference type="EMBL" id="KJE96884.1"/>
    </source>
</evidence>
<feature type="compositionally biased region" description="Low complexity" evidence="2">
    <location>
        <begin position="20"/>
        <end position="49"/>
    </location>
</feature>
<dbReference type="InterPro" id="IPR007736">
    <property type="entry name" value="Caleosin-related"/>
</dbReference>
<dbReference type="PhylomeDB" id="A0A0D2X4Y8"/>
<dbReference type="Proteomes" id="UP000008743">
    <property type="component" value="Unassembled WGS sequence"/>
</dbReference>
<evidence type="ECO:0000256" key="3">
    <source>
        <dbReference type="SAM" id="Phobius"/>
    </source>
</evidence>
<sequence>MKQQQHQQQHERQAPKNKNAAASSSSSSSSPSSSSTTTSSSSSSSSASAQKDTHQTTALQRHCEFFDRDGDGMISMRDTFTGCMSIGLGILVSAVSVLVINGLGAWFTSDSWWPTTTVHLKNIHRMMHGSDSGVYERNSGRLNHQRLDKLFQGNDAPDAAFTLRSFARHLVRDRLMLDIVGLIASCMEWLPLFFLNWRHYGTLSISRKTIEQMFDGSLFPELEKHWASKKQQQQQQKGKKDKTK</sequence>
<dbReference type="GO" id="GO:0004497">
    <property type="term" value="F:monooxygenase activity"/>
    <property type="evidence" value="ECO:0007669"/>
    <property type="project" value="TreeGrafter"/>
</dbReference>
<feature type="region of interest" description="Disordered" evidence="2">
    <location>
        <begin position="1"/>
        <end position="57"/>
    </location>
</feature>
<keyword evidence="3" id="KW-0472">Membrane</keyword>
<accession>A0A0D2X4Y8</accession>
<feature type="transmembrane region" description="Helical" evidence="3">
    <location>
        <begin position="175"/>
        <end position="197"/>
    </location>
</feature>
<dbReference type="GO" id="GO:0005509">
    <property type="term" value="F:calcium ion binding"/>
    <property type="evidence" value="ECO:0007669"/>
    <property type="project" value="TreeGrafter"/>
</dbReference>
<gene>
    <name evidence="4" type="ORF">CAOG_007136</name>
</gene>
<dbReference type="AlphaFoldDB" id="A0A0D2X4Y8"/>
<dbReference type="EMBL" id="KE346372">
    <property type="protein sequence ID" value="KJE96884.1"/>
    <property type="molecule type" value="Genomic_DNA"/>
</dbReference>
<organism evidence="4 5">
    <name type="scientific">Capsaspora owczarzaki (strain ATCC 30864)</name>
    <dbReference type="NCBI Taxonomy" id="595528"/>
    <lineage>
        <taxon>Eukaryota</taxon>
        <taxon>Filasterea</taxon>
        <taxon>Capsaspora</taxon>
    </lineage>
</organism>
<evidence type="ECO:0000256" key="1">
    <source>
        <dbReference type="ARBA" id="ARBA00006765"/>
    </source>
</evidence>
<keyword evidence="3" id="KW-0812">Transmembrane</keyword>
<evidence type="ECO:0000256" key="2">
    <source>
        <dbReference type="SAM" id="MobiDB-lite"/>
    </source>
</evidence>
<evidence type="ECO:0008006" key="6">
    <source>
        <dbReference type="Google" id="ProtNLM"/>
    </source>
</evidence>
<feature type="transmembrane region" description="Helical" evidence="3">
    <location>
        <begin position="83"/>
        <end position="107"/>
    </location>
</feature>
<dbReference type="eggNOG" id="ENOG502QQD0">
    <property type="taxonomic scope" value="Eukaryota"/>
</dbReference>
<dbReference type="PANTHER" id="PTHR31495:SF0">
    <property type="entry name" value="BINDING PROTEIN CALEOSIN, PUTATIVE (AFU_ORTHOLOGUE AFUA_5G13750)-RELATED"/>
    <property type="match status" value="1"/>
</dbReference>
<dbReference type="InParanoid" id="A0A0D2X4Y8"/>
<feature type="region of interest" description="Disordered" evidence="2">
    <location>
        <begin position="225"/>
        <end position="244"/>
    </location>
</feature>
<keyword evidence="3" id="KW-1133">Transmembrane helix</keyword>
<dbReference type="STRING" id="595528.A0A0D2X4Y8"/>
<reference evidence="5" key="1">
    <citation type="submission" date="2011-02" db="EMBL/GenBank/DDBJ databases">
        <title>The Genome Sequence of Capsaspora owczarzaki ATCC 30864.</title>
        <authorList>
            <person name="Russ C."/>
            <person name="Cuomo C."/>
            <person name="Burger G."/>
            <person name="Gray M.W."/>
            <person name="Holland P.W.H."/>
            <person name="King N."/>
            <person name="Lang F.B.F."/>
            <person name="Roger A.J."/>
            <person name="Ruiz-Trillo I."/>
            <person name="Young S.K."/>
            <person name="Zeng Q."/>
            <person name="Gargeya S."/>
            <person name="Alvarado L."/>
            <person name="Berlin A."/>
            <person name="Chapman S.B."/>
            <person name="Chen Z."/>
            <person name="Freedman E."/>
            <person name="Gellesch M."/>
            <person name="Goldberg J."/>
            <person name="Griggs A."/>
            <person name="Gujja S."/>
            <person name="Heilman E."/>
            <person name="Heiman D."/>
            <person name="Howarth C."/>
            <person name="Mehta T."/>
            <person name="Neiman D."/>
            <person name="Pearson M."/>
            <person name="Roberts A."/>
            <person name="Saif S."/>
            <person name="Shea T."/>
            <person name="Shenoy N."/>
            <person name="Sisk P."/>
            <person name="Stolte C."/>
            <person name="Sykes S."/>
            <person name="White J."/>
            <person name="Yandava C."/>
            <person name="Haas B."/>
            <person name="Nusbaum C."/>
            <person name="Birren B."/>
        </authorList>
    </citation>
    <scope>NUCLEOTIDE SEQUENCE</scope>
    <source>
        <strain evidence="5">ATCC 30864</strain>
    </source>
</reference>
<evidence type="ECO:0000313" key="5">
    <source>
        <dbReference type="Proteomes" id="UP000008743"/>
    </source>
</evidence>